<sequence>MDTIPANDSGISFDAVPFPKEHFGADWQMHLGAHIRLAGSLIAKTKNELRTGFEAEPEAMTSLIENFADQAAKLLVCHEMIEAAAARLMIVGSEVVGIDLEADCA</sequence>
<keyword evidence="2" id="KW-1185">Reference proteome</keyword>
<reference evidence="2" key="1">
    <citation type="submission" date="2023-07" db="EMBL/GenBank/DDBJ databases">
        <title>Paracoccus sp. MBLB3053 whole genome sequence.</title>
        <authorList>
            <person name="Hwang C.Y."/>
            <person name="Cho E.-S."/>
            <person name="Seo M.-J."/>
        </authorList>
    </citation>
    <scope>NUCLEOTIDE SEQUENCE [LARGE SCALE GENOMIC DNA]</scope>
    <source>
        <strain evidence="2">MBLB3053</strain>
    </source>
</reference>
<evidence type="ECO:0008006" key="3">
    <source>
        <dbReference type="Google" id="ProtNLM"/>
    </source>
</evidence>
<name>A0ABU2HUG4_9RHOB</name>
<organism evidence="1 2">
    <name type="scientific">Paracoccus aurantius</name>
    <dbReference type="NCBI Taxonomy" id="3073814"/>
    <lineage>
        <taxon>Bacteria</taxon>
        <taxon>Pseudomonadati</taxon>
        <taxon>Pseudomonadota</taxon>
        <taxon>Alphaproteobacteria</taxon>
        <taxon>Rhodobacterales</taxon>
        <taxon>Paracoccaceae</taxon>
        <taxon>Paracoccus</taxon>
    </lineage>
</organism>
<evidence type="ECO:0000313" key="2">
    <source>
        <dbReference type="Proteomes" id="UP001269144"/>
    </source>
</evidence>
<comment type="caution">
    <text evidence="1">The sequence shown here is derived from an EMBL/GenBank/DDBJ whole genome shotgun (WGS) entry which is preliminary data.</text>
</comment>
<gene>
    <name evidence="1" type="ORF">RGQ15_14095</name>
</gene>
<dbReference type="RefSeq" id="WP_311160962.1">
    <property type="nucleotide sequence ID" value="NZ_JAVQLW010000001.1"/>
</dbReference>
<dbReference type="EMBL" id="JAVQLW010000001">
    <property type="protein sequence ID" value="MDS9468693.1"/>
    <property type="molecule type" value="Genomic_DNA"/>
</dbReference>
<accession>A0ABU2HUG4</accession>
<protein>
    <recommendedName>
        <fullName evidence="3">DUF3077 domain-containing protein</fullName>
    </recommendedName>
</protein>
<dbReference type="Proteomes" id="UP001269144">
    <property type="component" value="Unassembled WGS sequence"/>
</dbReference>
<proteinExistence type="predicted"/>
<evidence type="ECO:0000313" key="1">
    <source>
        <dbReference type="EMBL" id="MDS9468693.1"/>
    </source>
</evidence>